<name>A0AA41FWV3_9EURY</name>
<proteinExistence type="predicted"/>
<dbReference type="Proteomes" id="UP001166304">
    <property type="component" value="Unassembled WGS sequence"/>
</dbReference>
<comment type="caution">
    <text evidence="1">The sequence shown here is derived from an EMBL/GenBank/DDBJ whole genome shotgun (WGS) entry which is preliminary data.</text>
</comment>
<accession>A0AA41FWV3</accession>
<dbReference type="EMBL" id="JAHQXE010000001">
    <property type="protein sequence ID" value="MBV0900178.1"/>
    <property type="molecule type" value="Genomic_DNA"/>
</dbReference>
<gene>
    <name evidence="1" type="ORF">KTS37_00110</name>
</gene>
<organism evidence="1 2">
    <name type="scientific">Haloarcula salina</name>
    <dbReference type="NCBI Taxonomy" id="1429914"/>
    <lineage>
        <taxon>Archaea</taxon>
        <taxon>Methanobacteriati</taxon>
        <taxon>Methanobacteriota</taxon>
        <taxon>Stenosarchaea group</taxon>
        <taxon>Halobacteria</taxon>
        <taxon>Halobacteriales</taxon>
        <taxon>Haloarculaceae</taxon>
        <taxon>Haloarcula</taxon>
    </lineage>
</organism>
<protein>
    <submittedName>
        <fullName evidence="1">Uncharacterized protein</fullName>
    </submittedName>
</protein>
<dbReference type="AlphaFoldDB" id="A0AA41FWV3"/>
<evidence type="ECO:0000313" key="1">
    <source>
        <dbReference type="EMBL" id="MBV0900178.1"/>
    </source>
</evidence>
<sequence>MATGRALTTEAEREYLRGEHGDQRMYEARSRVKSRINEQLAGDVELFENEAPELLEELRQVVCEDQG</sequence>
<keyword evidence="2" id="KW-1185">Reference proteome</keyword>
<evidence type="ECO:0000313" key="2">
    <source>
        <dbReference type="Proteomes" id="UP001166304"/>
    </source>
</evidence>
<reference evidence="1" key="1">
    <citation type="submission" date="2021-06" db="EMBL/GenBank/DDBJ databases">
        <title>New haloarchaea isolates fom saline soil.</title>
        <authorList>
            <person name="Duran-Viseras A."/>
            <person name="Sanchez-Porro C.S."/>
            <person name="Ventosa A."/>
        </authorList>
    </citation>
    <scope>NUCLEOTIDE SEQUENCE</scope>
    <source>
        <strain evidence="1">JCM 18369</strain>
    </source>
</reference>